<organism evidence="1 2">
    <name type="scientific">Streptomyces rubiginosohelvolus</name>
    <dbReference type="NCBI Taxonomy" id="67362"/>
    <lineage>
        <taxon>Bacteria</taxon>
        <taxon>Bacillati</taxon>
        <taxon>Actinomycetota</taxon>
        <taxon>Actinomycetes</taxon>
        <taxon>Kitasatosporales</taxon>
        <taxon>Streptomycetaceae</taxon>
        <taxon>Streptomyces</taxon>
    </lineage>
</organism>
<dbReference type="Proteomes" id="UP000624183">
    <property type="component" value="Unassembled WGS sequence"/>
</dbReference>
<evidence type="ECO:0000313" key="2">
    <source>
        <dbReference type="Proteomes" id="UP000624183"/>
    </source>
</evidence>
<sequence>MTEIDGGLRETGAVHIWHGRVRDQLPPSDLAVLADDELGRALRAGGVRSAHYAGVRAAVRRVLGDHYLGLPPSASAARRARCTDPAHGAPPSRAPGALLDFSLSRSGPHWLLAVTAGAKIGVDNAPLDSAVGVADVALTEDERARMRGLEAGDNSSWYLLTSLCMCWVLL</sequence>
<dbReference type="EMBL" id="BMUW01000008">
    <property type="protein sequence ID" value="GGZ63656.1"/>
    <property type="molecule type" value="Genomic_DNA"/>
</dbReference>
<dbReference type="InterPro" id="IPR037143">
    <property type="entry name" value="4-PPantetheinyl_Trfase_dom_sf"/>
</dbReference>
<protein>
    <submittedName>
        <fullName evidence="1">Uncharacterized protein</fullName>
    </submittedName>
</protein>
<reference evidence="2" key="1">
    <citation type="journal article" date="2019" name="Int. J. Syst. Evol. Microbiol.">
        <title>The Global Catalogue of Microorganisms (GCM) 10K type strain sequencing project: providing services to taxonomists for standard genome sequencing and annotation.</title>
        <authorList>
            <consortium name="The Broad Institute Genomics Platform"/>
            <consortium name="The Broad Institute Genome Sequencing Center for Infectious Disease"/>
            <person name="Wu L."/>
            <person name="Ma J."/>
        </authorList>
    </citation>
    <scope>NUCLEOTIDE SEQUENCE [LARGE SCALE GENOMIC DNA]</scope>
    <source>
        <strain evidence="2">JCM 4602</strain>
    </source>
</reference>
<proteinExistence type="predicted"/>
<evidence type="ECO:0000313" key="1">
    <source>
        <dbReference type="EMBL" id="GGZ63656.1"/>
    </source>
</evidence>
<dbReference type="Gene3D" id="3.90.470.20">
    <property type="entry name" value="4'-phosphopantetheinyl transferase domain"/>
    <property type="match status" value="1"/>
</dbReference>
<name>A0ABQ3C130_9ACTN</name>
<keyword evidence="2" id="KW-1185">Reference proteome</keyword>
<gene>
    <name evidence="1" type="ORF">GCM10010328_42790</name>
</gene>
<accession>A0ABQ3C130</accession>
<comment type="caution">
    <text evidence="1">The sequence shown here is derived from an EMBL/GenBank/DDBJ whole genome shotgun (WGS) entry which is preliminary data.</text>
</comment>